<evidence type="ECO:0000256" key="1">
    <source>
        <dbReference type="PIRSR" id="PIRSR605502-1"/>
    </source>
</evidence>
<dbReference type="PANTHER" id="PTHR16222">
    <property type="entry name" value="ADP-RIBOSYLGLYCOHYDROLASE"/>
    <property type="match status" value="1"/>
</dbReference>
<dbReference type="GO" id="GO:0046872">
    <property type="term" value="F:metal ion binding"/>
    <property type="evidence" value="ECO:0007669"/>
    <property type="project" value="UniProtKB-KW"/>
</dbReference>
<feature type="binding site" evidence="1">
    <location>
        <position position="242"/>
    </location>
    <ligand>
        <name>Mg(2+)</name>
        <dbReference type="ChEBI" id="CHEBI:18420"/>
        <label>1</label>
    </ligand>
</feature>
<keyword evidence="1" id="KW-0460">Magnesium</keyword>
<feature type="binding site" evidence="1">
    <location>
        <position position="58"/>
    </location>
    <ligand>
        <name>Mg(2+)</name>
        <dbReference type="ChEBI" id="CHEBI:18420"/>
        <label>1</label>
    </ligand>
</feature>
<name>A0A7W7Y3W4_9BACT</name>
<feature type="binding site" evidence="1">
    <location>
        <position position="244"/>
    </location>
    <ligand>
        <name>Mg(2+)</name>
        <dbReference type="ChEBI" id="CHEBI:18420"/>
        <label>1</label>
    </ligand>
</feature>
<feature type="binding site" evidence="1">
    <location>
        <position position="60"/>
    </location>
    <ligand>
        <name>Mg(2+)</name>
        <dbReference type="ChEBI" id="CHEBI:18420"/>
        <label>1</label>
    </ligand>
</feature>
<sequence>MAISQYDRVLGAYLAFAVGDALGAPAEFMTPREIAHHHGVLRNMAGGGWLGVKPGQITDDTQMSLALGQSIVEQKGFALEAVADHFVAWMRSKPIDIGSTVRRGLRDYMLKGQTQSPLSEFSAGNGGLMRNFPLVVYCLKQWDCFAPTSLQQCHLTHNNPIADEITLHFGEVTRVLLEEGDKLRALDMVSAFIRKHPEYSWSRYKGQNSGYIVHTYKCVMHHFFDGTSLEDILVRVVNQGGDADTNAAIAGMLAGALHGPGAIPRRWIRKLDRQIKSQIEQQSHDLLQLPCQVYSSQIDKSDSL</sequence>
<dbReference type="GO" id="GO:0047407">
    <property type="term" value="F:ADP-ribosyl-[dinitrogen reductase] hydrolase activity"/>
    <property type="evidence" value="ECO:0007669"/>
    <property type="project" value="UniProtKB-EC"/>
</dbReference>
<organism evidence="2 3">
    <name type="scientific">Desulfurispira natronophila</name>
    <dbReference type="NCBI Taxonomy" id="682562"/>
    <lineage>
        <taxon>Bacteria</taxon>
        <taxon>Pseudomonadati</taxon>
        <taxon>Chrysiogenota</taxon>
        <taxon>Chrysiogenia</taxon>
        <taxon>Chrysiogenales</taxon>
        <taxon>Chrysiogenaceae</taxon>
        <taxon>Desulfurispira</taxon>
    </lineage>
</organism>
<feature type="binding site" evidence="1">
    <location>
        <position position="59"/>
    </location>
    <ligand>
        <name>Mg(2+)</name>
        <dbReference type="ChEBI" id="CHEBI:18420"/>
        <label>1</label>
    </ligand>
</feature>
<keyword evidence="2" id="KW-0378">Hydrolase</keyword>
<dbReference type="Proteomes" id="UP000528322">
    <property type="component" value="Unassembled WGS sequence"/>
</dbReference>
<comment type="caution">
    <text evidence="2">The sequence shown here is derived from an EMBL/GenBank/DDBJ whole genome shotgun (WGS) entry which is preliminary data.</text>
</comment>
<dbReference type="Pfam" id="PF03747">
    <property type="entry name" value="ADP_ribosyl_GH"/>
    <property type="match status" value="1"/>
</dbReference>
<dbReference type="NCBIfam" id="TIGR02662">
    <property type="entry name" value="dinitro_DRAG"/>
    <property type="match status" value="1"/>
</dbReference>
<proteinExistence type="predicted"/>
<dbReference type="AlphaFoldDB" id="A0A7W7Y3W4"/>
<gene>
    <name evidence="2" type="ORF">HNR37_000925</name>
</gene>
<dbReference type="EC" id="3.2.2.24" evidence="2"/>
<comment type="cofactor">
    <cofactor evidence="1">
        <name>Mg(2+)</name>
        <dbReference type="ChEBI" id="CHEBI:18420"/>
    </cofactor>
    <text evidence="1">Binds 2 magnesium ions per subunit.</text>
</comment>
<reference evidence="2 3" key="1">
    <citation type="submission" date="2020-08" db="EMBL/GenBank/DDBJ databases">
        <title>Genomic Encyclopedia of Type Strains, Phase IV (KMG-IV): sequencing the most valuable type-strain genomes for metagenomic binning, comparative biology and taxonomic classification.</title>
        <authorList>
            <person name="Goeker M."/>
        </authorList>
    </citation>
    <scope>NUCLEOTIDE SEQUENCE [LARGE SCALE GENOMIC DNA]</scope>
    <source>
        <strain evidence="2 3">DSM 22071</strain>
    </source>
</reference>
<dbReference type="SUPFAM" id="SSF101478">
    <property type="entry name" value="ADP-ribosylglycohydrolase"/>
    <property type="match status" value="1"/>
</dbReference>
<evidence type="ECO:0000313" key="2">
    <source>
        <dbReference type="EMBL" id="MBB5021613.1"/>
    </source>
</evidence>
<dbReference type="InterPro" id="IPR013479">
    <property type="entry name" value="ADP-ribosyl_diN_reduct_hydro"/>
</dbReference>
<dbReference type="InterPro" id="IPR005502">
    <property type="entry name" value="Ribosyl_crysJ1"/>
</dbReference>
<dbReference type="Gene3D" id="1.10.4080.10">
    <property type="entry name" value="ADP-ribosylation/Crystallin J1"/>
    <property type="match status" value="1"/>
</dbReference>
<feature type="binding site" evidence="1">
    <location>
        <position position="245"/>
    </location>
    <ligand>
        <name>Mg(2+)</name>
        <dbReference type="ChEBI" id="CHEBI:18420"/>
        <label>1</label>
    </ligand>
</feature>
<dbReference type="PANTHER" id="PTHR16222:SF12">
    <property type="entry name" value="ADP-RIBOSYLGLYCOHYDROLASE-RELATED"/>
    <property type="match status" value="1"/>
</dbReference>
<keyword evidence="1" id="KW-0479">Metal-binding</keyword>
<evidence type="ECO:0000313" key="3">
    <source>
        <dbReference type="Proteomes" id="UP000528322"/>
    </source>
</evidence>
<dbReference type="InterPro" id="IPR050792">
    <property type="entry name" value="ADP-ribosylglycohydrolase"/>
</dbReference>
<protein>
    <submittedName>
        <fullName evidence="2">ADP-ribosyl-[dinitrogen reductase] hydrolase</fullName>
        <ecNumber evidence="2">3.2.2.24</ecNumber>
    </submittedName>
</protein>
<keyword evidence="2" id="KW-0326">Glycosidase</keyword>
<dbReference type="EMBL" id="JACHID010000004">
    <property type="protein sequence ID" value="MBB5021613.1"/>
    <property type="molecule type" value="Genomic_DNA"/>
</dbReference>
<dbReference type="InterPro" id="IPR036705">
    <property type="entry name" value="Ribosyl_crysJ1_sf"/>
</dbReference>
<keyword evidence="3" id="KW-1185">Reference proteome</keyword>
<dbReference type="RefSeq" id="WP_183730607.1">
    <property type="nucleotide sequence ID" value="NZ_JACHID010000004.1"/>
</dbReference>
<accession>A0A7W7Y3W4</accession>